<dbReference type="Gene3D" id="1.10.287.900">
    <property type="entry name" value="The crystal structure of the spermine/spermidine acetyltransferase from enterococcus faecali"/>
    <property type="match status" value="1"/>
</dbReference>
<sequence length="155" mass="17185">MQLRLEPVTQENRLAVLSLRAGTGQEGFVETVSACLDEAAQRADWRPMAIYDGTAVVGFAMYGYFWEYPPAGRVWLDRLLIDAARQGRGYGRAAVASLLARLAEEYGPRDIYLSVVDGNTAAARLYEAFGFVFTEERDVHGEHVMRRPAAPVRGS</sequence>
<name>A0A0D8IV94_9FIRM</name>
<dbReference type="InterPro" id="IPR050680">
    <property type="entry name" value="YpeA/RimI_acetyltransf"/>
</dbReference>
<dbReference type="EMBL" id="JXXK01000036">
    <property type="protein sequence ID" value="KJF38607.1"/>
    <property type="molecule type" value="Genomic_DNA"/>
</dbReference>
<dbReference type="Proteomes" id="UP000032483">
    <property type="component" value="Unassembled WGS sequence"/>
</dbReference>
<reference evidence="5 7" key="2">
    <citation type="submission" date="2015-10" db="EMBL/GenBank/DDBJ databases">
        <title>A novel member of the family Ruminococcaceae isolated from human faeces.</title>
        <authorList>
            <person name="Shkoporov A.N."/>
            <person name="Chaplin A.V."/>
            <person name="Motuzova O.V."/>
            <person name="Kafarskaia L.I."/>
            <person name="Efimov B.A."/>
        </authorList>
    </citation>
    <scope>NUCLEOTIDE SEQUENCE [LARGE SCALE GENOMIC DNA]</scope>
    <source>
        <strain evidence="5 7">668</strain>
    </source>
</reference>
<reference evidence="4" key="1">
    <citation type="submission" date="2015-02" db="EMBL/GenBank/DDBJ databases">
        <title>A novel member of the family Ruminococcaceae isolated from human feces.</title>
        <authorList>
            <person name="Shkoporov A.N."/>
            <person name="Chaplin A.V."/>
            <person name="Motuzova O.V."/>
            <person name="Kafarskaia L.I."/>
            <person name="Khokhlova E.V."/>
            <person name="Efimov B.A."/>
        </authorList>
    </citation>
    <scope>NUCLEOTIDE SEQUENCE [LARGE SCALE GENOMIC DNA]</scope>
    <source>
        <strain evidence="4">585-1</strain>
    </source>
</reference>
<dbReference type="EMBL" id="LMUA01000031">
    <property type="protein sequence ID" value="KUE75037.1"/>
    <property type="molecule type" value="Genomic_DNA"/>
</dbReference>
<evidence type="ECO:0000313" key="6">
    <source>
        <dbReference type="Proteomes" id="UP000032483"/>
    </source>
</evidence>
<dbReference type="InterPro" id="IPR000182">
    <property type="entry name" value="GNAT_dom"/>
</dbReference>
<dbReference type="CDD" id="cd04301">
    <property type="entry name" value="NAT_SF"/>
    <property type="match status" value="1"/>
</dbReference>
<feature type="domain" description="N-acetyltransferase" evidence="3">
    <location>
        <begin position="3"/>
        <end position="150"/>
    </location>
</feature>
<evidence type="ECO:0000313" key="7">
    <source>
        <dbReference type="Proteomes" id="UP000053433"/>
    </source>
</evidence>
<dbReference type="PANTHER" id="PTHR43420">
    <property type="entry name" value="ACETYLTRANSFERASE"/>
    <property type="match status" value="1"/>
</dbReference>
<evidence type="ECO:0000313" key="5">
    <source>
        <dbReference type="EMBL" id="KUE75037.1"/>
    </source>
</evidence>
<dbReference type="InterPro" id="IPR027455">
    <property type="entry name" value="Sper_AcTfrase_N"/>
</dbReference>
<accession>A0A0W7TMF0</accession>
<dbReference type="Gene3D" id="3.40.630.30">
    <property type="match status" value="1"/>
</dbReference>
<dbReference type="GeneID" id="42858272"/>
<dbReference type="AlphaFoldDB" id="A0A0D8IV94"/>
<gene>
    <name evidence="5" type="ORF">ASJ35_15830</name>
    <name evidence="4" type="ORF">TQ39_17160</name>
</gene>
<dbReference type="PANTHER" id="PTHR43420:SF47">
    <property type="entry name" value="N-ACETYLTRANSFERASE DOMAIN-CONTAINING PROTEIN"/>
    <property type="match status" value="1"/>
</dbReference>
<dbReference type="PROSITE" id="PS51186">
    <property type="entry name" value="GNAT"/>
    <property type="match status" value="1"/>
</dbReference>
<keyword evidence="1 4" id="KW-0808">Transferase</keyword>
<dbReference type="SUPFAM" id="SSF55729">
    <property type="entry name" value="Acyl-CoA N-acyltransferases (Nat)"/>
    <property type="match status" value="1"/>
</dbReference>
<keyword evidence="2" id="KW-0012">Acyltransferase</keyword>
<organism evidence="4 6">
    <name type="scientific">Ruthenibacterium lactatiformans</name>
    <dbReference type="NCBI Taxonomy" id="1550024"/>
    <lineage>
        <taxon>Bacteria</taxon>
        <taxon>Bacillati</taxon>
        <taxon>Bacillota</taxon>
        <taxon>Clostridia</taxon>
        <taxon>Eubacteriales</taxon>
        <taxon>Oscillospiraceae</taxon>
        <taxon>Ruthenibacterium</taxon>
    </lineage>
</organism>
<comment type="caution">
    <text evidence="4">The sequence shown here is derived from an EMBL/GenBank/DDBJ whole genome shotgun (WGS) entry which is preliminary data.</text>
</comment>
<accession>A0A0D8IV94</accession>
<proteinExistence type="predicted"/>
<evidence type="ECO:0000313" key="4">
    <source>
        <dbReference type="EMBL" id="KJF38607.1"/>
    </source>
</evidence>
<protein>
    <submittedName>
        <fullName evidence="4">Spermidine acetyltransferase</fullName>
    </submittedName>
</protein>
<dbReference type="GO" id="GO:0016747">
    <property type="term" value="F:acyltransferase activity, transferring groups other than amino-acyl groups"/>
    <property type="evidence" value="ECO:0007669"/>
    <property type="project" value="InterPro"/>
</dbReference>
<keyword evidence="6" id="KW-1185">Reference proteome</keyword>
<dbReference type="Pfam" id="PF00583">
    <property type="entry name" value="Acetyltransf_1"/>
    <property type="match status" value="1"/>
</dbReference>
<evidence type="ECO:0000256" key="1">
    <source>
        <dbReference type="ARBA" id="ARBA00022679"/>
    </source>
</evidence>
<dbReference type="InterPro" id="IPR016181">
    <property type="entry name" value="Acyl_CoA_acyltransferase"/>
</dbReference>
<dbReference type="Proteomes" id="UP000053433">
    <property type="component" value="Unassembled WGS sequence"/>
</dbReference>
<evidence type="ECO:0000259" key="3">
    <source>
        <dbReference type="PROSITE" id="PS51186"/>
    </source>
</evidence>
<evidence type="ECO:0000256" key="2">
    <source>
        <dbReference type="ARBA" id="ARBA00023315"/>
    </source>
</evidence>
<dbReference type="RefSeq" id="WP_050006418.1">
    <property type="nucleotide sequence ID" value="NZ_CAUEXJ010000065.1"/>
</dbReference>